<organism evidence="2 3">
    <name type="scientific">Neoroseomonas terrae</name>
    <dbReference type="NCBI Taxonomy" id="424799"/>
    <lineage>
        <taxon>Bacteria</taxon>
        <taxon>Pseudomonadati</taxon>
        <taxon>Pseudomonadota</taxon>
        <taxon>Alphaproteobacteria</taxon>
        <taxon>Acetobacterales</taxon>
        <taxon>Acetobacteraceae</taxon>
        <taxon>Neoroseomonas</taxon>
    </lineage>
</organism>
<dbReference type="PANTHER" id="PTHR43196:SF1">
    <property type="entry name" value="SULFATE ADENYLYLTRANSFERASE SUBUNIT 2"/>
    <property type="match status" value="1"/>
</dbReference>
<feature type="domain" description="Phosphoadenosine phosphosulphate reductase" evidence="1">
    <location>
        <begin position="29"/>
        <end position="213"/>
    </location>
</feature>
<evidence type="ECO:0000259" key="1">
    <source>
        <dbReference type="Pfam" id="PF01507"/>
    </source>
</evidence>
<dbReference type="Proteomes" id="UP000698752">
    <property type="component" value="Unassembled WGS sequence"/>
</dbReference>
<accession>A0ABS5ELS7</accession>
<dbReference type="InterPro" id="IPR050128">
    <property type="entry name" value="Sulfate_adenylyltrnsfr_sub2"/>
</dbReference>
<comment type="caution">
    <text evidence="2">The sequence shown here is derived from an EMBL/GenBank/DDBJ whole genome shotgun (WGS) entry which is preliminary data.</text>
</comment>
<name>A0ABS5ELS7_9PROT</name>
<sequence length="265" mass="29168">MTPADTFVRTALPPIGTDLRAAIEAAARPAAAFSGGKDSLAVVYLLREAGLLDRVTLYHLDTGDLLPEVREIVDHVKAFAPRFVHLQGDVLGWIERNGAPSDLVPGNGREPPGTGPGSIVQRYACCYANLMLPLWERIAADGVDLLFRGTRRDDLPRLPADDGAILPGGMLLRLPLREWKAEDVFRYLRSVGAPIARLYHHKTQSPECARCTAWWHESRAAYLRQFYPDLFADYRKRLAPIASALLPVVDAVTAAHAAILERTDA</sequence>
<dbReference type="InterPro" id="IPR014729">
    <property type="entry name" value="Rossmann-like_a/b/a_fold"/>
</dbReference>
<dbReference type="Pfam" id="PF01507">
    <property type="entry name" value="PAPS_reduct"/>
    <property type="match status" value="1"/>
</dbReference>
<evidence type="ECO:0000313" key="3">
    <source>
        <dbReference type="Proteomes" id="UP000698752"/>
    </source>
</evidence>
<dbReference type="PANTHER" id="PTHR43196">
    <property type="entry name" value="SULFATE ADENYLYLTRANSFERASE SUBUNIT 2"/>
    <property type="match status" value="1"/>
</dbReference>
<dbReference type="EMBL" id="JAAEDI010000023">
    <property type="protein sequence ID" value="MBR0651988.1"/>
    <property type="molecule type" value="Genomic_DNA"/>
</dbReference>
<dbReference type="Gene3D" id="3.40.50.620">
    <property type="entry name" value="HUPs"/>
    <property type="match status" value="1"/>
</dbReference>
<dbReference type="RefSeq" id="WP_211870706.1">
    <property type="nucleotide sequence ID" value="NZ_JAAEDI010000023.1"/>
</dbReference>
<keyword evidence="3" id="KW-1185">Reference proteome</keyword>
<dbReference type="InterPro" id="IPR002500">
    <property type="entry name" value="PAPS_reduct_dom"/>
</dbReference>
<evidence type="ECO:0000313" key="2">
    <source>
        <dbReference type="EMBL" id="MBR0651988.1"/>
    </source>
</evidence>
<proteinExistence type="predicted"/>
<reference evidence="3" key="1">
    <citation type="journal article" date="2021" name="Syst. Appl. Microbiol.">
        <title>Roseomonas hellenica sp. nov., isolated from roots of wild-growing Alkanna tinctoria.</title>
        <authorList>
            <person name="Rat A."/>
            <person name="Naranjo H.D."/>
            <person name="Lebbe L."/>
            <person name="Cnockaert M."/>
            <person name="Krigas N."/>
            <person name="Grigoriadou K."/>
            <person name="Maloupa E."/>
            <person name="Willems A."/>
        </authorList>
    </citation>
    <scope>NUCLEOTIDE SEQUENCE [LARGE SCALE GENOMIC DNA]</scope>
    <source>
        <strain evidence="3">LMG 31159</strain>
    </source>
</reference>
<protein>
    <submittedName>
        <fullName evidence="2">Phosphoadenosine phosphosulfate reductase family protein</fullName>
    </submittedName>
</protein>
<gene>
    <name evidence="2" type="ORF">GXW78_20150</name>
</gene>
<dbReference type="SUPFAM" id="SSF52402">
    <property type="entry name" value="Adenine nucleotide alpha hydrolases-like"/>
    <property type="match status" value="1"/>
</dbReference>